<dbReference type="RefSeq" id="WP_142834607.1">
    <property type="nucleotide sequence ID" value="NZ_VFSV01000013.1"/>
</dbReference>
<evidence type="ECO:0008006" key="3">
    <source>
        <dbReference type="Google" id="ProtNLM"/>
    </source>
</evidence>
<keyword evidence="2" id="KW-1185">Reference proteome</keyword>
<organism evidence="1 2">
    <name type="scientific">Palleronia caenipelagi</name>
    <dbReference type="NCBI Taxonomy" id="2489174"/>
    <lineage>
        <taxon>Bacteria</taxon>
        <taxon>Pseudomonadati</taxon>
        <taxon>Pseudomonadota</taxon>
        <taxon>Alphaproteobacteria</taxon>
        <taxon>Rhodobacterales</taxon>
        <taxon>Roseobacteraceae</taxon>
        <taxon>Palleronia</taxon>
    </lineage>
</organism>
<proteinExistence type="predicted"/>
<reference evidence="1 2" key="1">
    <citation type="submission" date="2019-06" db="EMBL/GenBank/DDBJ databases">
        <title>Paenimaribius caenipelagi gen. nov., sp. nov., isolated from a tidal flat.</title>
        <authorList>
            <person name="Yoon J.-H."/>
        </authorList>
    </citation>
    <scope>NUCLEOTIDE SEQUENCE [LARGE SCALE GENOMIC DNA]</scope>
    <source>
        <strain evidence="1 2">JBTF-M29</strain>
    </source>
</reference>
<dbReference type="Gene3D" id="3.40.50.200">
    <property type="entry name" value="Peptidase S8/S53 domain"/>
    <property type="match status" value="1"/>
</dbReference>
<evidence type="ECO:0000313" key="2">
    <source>
        <dbReference type="Proteomes" id="UP000318590"/>
    </source>
</evidence>
<dbReference type="GO" id="GO:0004252">
    <property type="term" value="F:serine-type endopeptidase activity"/>
    <property type="evidence" value="ECO:0007669"/>
    <property type="project" value="InterPro"/>
</dbReference>
<sequence>MAVNRPDEERIERYAGPYERWVFSPELGRPWAFPAIREGKSHYYTATLDADGVMPVSSDKVTVRVPPLYPGGAPRIVPFAFHAPKGVDKVDRIEGDREVAQLLAAVQEAEPDSAARFTVNFPVDQSAWTPDYRTDAPDSTARTRSTPPKAIVGVIDDGLPFAHPAYLDADGRTRVSHVWLQAAEARATAAVPFGREFTNDQIDALRQTHGTDTMALYREARAIDPERFEIGMTLCHPITHGSHIMGLAAGNGTGLPLDTVPDDVEIVAVQLPNTIAWDTSGFGKEMFMLSALHYVFERAGQIAQAHGLAPNALPLIVNFSYGWGASRHDGHSDMDVGIEDLISARGHATTQVLLPMGNTFENKMHGRIEPDDVTDGRFSFDWALPPGDRTSSYLEIWFPEGFDPDGWEVHLTPPLTLFDAPAILEMRADPSQKGGDPRRFVDPTIGGAHVAQLSADQNRGSRWRAMVAVIPTDYCKNEARHAPTGHWRVDLHQNAGAPLPAGEAIRVWVQRDDDPVELGSGGRQSWLVADPEQPATSGELGFVRGYGSYNGISSAPSITRVAGRQRLTGDPAKYSSAGSVVENAGTYSTDGAQPVLSVITEDGDILQGIASIGVLGGSYGRLSGTSAGSAAAARAVALNMASGQDPYHGFADAEAHRPADQPQALWHARMGEKLVPTTGG</sequence>
<dbReference type="SUPFAM" id="SSF52743">
    <property type="entry name" value="Subtilisin-like"/>
    <property type="match status" value="1"/>
</dbReference>
<dbReference type="Proteomes" id="UP000318590">
    <property type="component" value="Unassembled WGS sequence"/>
</dbReference>
<dbReference type="OrthoDB" id="8010691at2"/>
<accession>A0A547Q2W5</accession>
<protein>
    <recommendedName>
        <fullName evidence="3">Peptidase S8/S53 domain-containing protein</fullName>
    </recommendedName>
</protein>
<dbReference type="InterPro" id="IPR036852">
    <property type="entry name" value="Peptidase_S8/S53_dom_sf"/>
</dbReference>
<dbReference type="Gene3D" id="2.60.120.1290">
    <property type="match status" value="1"/>
</dbReference>
<dbReference type="AlphaFoldDB" id="A0A547Q2W5"/>
<dbReference type="EMBL" id="VFSV01000013">
    <property type="protein sequence ID" value="TRD20701.1"/>
    <property type="molecule type" value="Genomic_DNA"/>
</dbReference>
<dbReference type="GO" id="GO:0006508">
    <property type="term" value="P:proteolysis"/>
    <property type="evidence" value="ECO:0007669"/>
    <property type="project" value="InterPro"/>
</dbReference>
<gene>
    <name evidence="1" type="ORF">FEV53_09655</name>
</gene>
<comment type="caution">
    <text evidence="1">The sequence shown here is derived from an EMBL/GenBank/DDBJ whole genome shotgun (WGS) entry which is preliminary data.</text>
</comment>
<evidence type="ECO:0000313" key="1">
    <source>
        <dbReference type="EMBL" id="TRD20701.1"/>
    </source>
</evidence>
<name>A0A547Q2W5_9RHOB</name>